<feature type="transmembrane region" description="Helical" evidence="8">
    <location>
        <begin position="283"/>
        <end position="303"/>
    </location>
</feature>
<keyword evidence="2" id="KW-0813">Transport</keyword>
<reference evidence="10 11" key="1">
    <citation type="submission" date="2021-03" db="EMBL/GenBank/DDBJ databases">
        <title>Sequencing the genomes of 1000 actinobacteria strains.</title>
        <authorList>
            <person name="Klenk H.-P."/>
        </authorList>
    </citation>
    <scope>NUCLEOTIDE SEQUENCE [LARGE SCALE GENOMIC DNA]</scope>
    <source>
        <strain evidence="10 11">DSM 46670</strain>
    </source>
</reference>
<evidence type="ECO:0000256" key="4">
    <source>
        <dbReference type="ARBA" id="ARBA00022692"/>
    </source>
</evidence>
<dbReference type="PANTHER" id="PTHR23513:SF11">
    <property type="entry name" value="STAPHYLOFERRIN A TRANSPORTER"/>
    <property type="match status" value="1"/>
</dbReference>
<dbReference type="InterPro" id="IPR010290">
    <property type="entry name" value="TM_effector"/>
</dbReference>
<keyword evidence="4 8" id="KW-0812">Transmembrane</keyword>
<feature type="transmembrane region" description="Helical" evidence="8">
    <location>
        <begin position="339"/>
        <end position="361"/>
    </location>
</feature>
<dbReference type="RefSeq" id="WP_372447845.1">
    <property type="nucleotide sequence ID" value="NZ_JAGINW010000001.1"/>
</dbReference>
<evidence type="ECO:0000259" key="9">
    <source>
        <dbReference type="PROSITE" id="PS50850"/>
    </source>
</evidence>
<dbReference type="SUPFAM" id="SSF103473">
    <property type="entry name" value="MFS general substrate transporter"/>
    <property type="match status" value="1"/>
</dbReference>
<feature type="transmembrane region" description="Helical" evidence="8">
    <location>
        <begin position="190"/>
        <end position="217"/>
    </location>
</feature>
<evidence type="ECO:0000313" key="10">
    <source>
        <dbReference type="EMBL" id="MBP2321169.1"/>
    </source>
</evidence>
<evidence type="ECO:0000256" key="1">
    <source>
        <dbReference type="ARBA" id="ARBA00004651"/>
    </source>
</evidence>
<accession>A0ABS4TA24</accession>
<keyword evidence="11" id="KW-1185">Reference proteome</keyword>
<keyword evidence="3" id="KW-1003">Cell membrane</keyword>
<dbReference type="InterPro" id="IPR020846">
    <property type="entry name" value="MFS_dom"/>
</dbReference>
<comment type="subcellular location">
    <subcellularLocation>
        <location evidence="1">Cell membrane</location>
        <topology evidence="1">Multi-pass membrane protein</topology>
    </subcellularLocation>
</comment>
<protein>
    <submittedName>
        <fullName evidence="10">MFS family permease</fullName>
    </submittedName>
</protein>
<feature type="transmembrane region" description="Helical" evidence="8">
    <location>
        <begin position="105"/>
        <end position="123"/>
    </location>
</feature>
<keyword evidence="6 8" id="KW-0472">Membrane</keyword>
<proteinExistence type="predicted"/>
<evidence type="ECO:0000313" key="11">
    <source>
        <dbReference type="Proteomes" id="UP001519332"/>
    </source>
</evidence>
<dbReference type="PANTHER" id="PTHR23513">
    <property type="entry name" value="INTEGRAL MEMBRANE EFFLUX PROTEIN-RELATED"/>
    <property type="match status" value="1"/>
</dbReference>
<evidence type="ECO:0000256" key="5">
    <source>
        <dbReference type="ARBA" id="ARBA00022989"/>
    </source>
</evidence>
<dbReference type="CDD" id="cd06173">
    <property type="entry name" value="MFS_MefA_like"/>
    <property type="match status" value="1"/>
</dbReference>
<dbReference type="InterPro" id="IPR036259">
    <property type="entry name" value="MFS_trans_sf"/>
</dbReference>
<feature type="transmembrane region" description="Helical" evidence="8">
    <location>
        <begin position="248"/>
        <end position="277"/>
    </location>
</feature>
<dbReference type="EMBL" id="JAGINW010000001">
    <property type="protein sequence ID" value="MBP2321169.1"/>
    <property type="molecule type" value="Genomic_DNA"/>
</dbReference>
<name>A0ABS4TA24_9PSEU</name>
<keyword evidence="5 8" id="KW-1133">Transmembrane helix</keyword>
<feature type="region of interest" description="Disordered" evidence="7">
    <location>
        <begin position="1"/>
        <end position="30"/>
    </location>
</feature>
<organism evidence="10 11">
    <name type="scientific">Kibdelosporangium banguiense</name>
    <dbReference type="NCBI Taxonomy" id="1365924"/>
    <lineage>
        <taxon>Bacteria</taxon>
        <taxon>Bacillati</taxon>
        <taxon>Actinomycetota</taxon>
        <taxon>Actinomycetes</taxon>
        <taxon>Pseudonocardiales</taxon>
        <taxon>Pseudonocardiaceae</taxon>
        <taxon>Kibdelosporangium</taxon>
    </lineage>
</organism>
<dbReference type="Gene3D" id="1.20.1250.20">
    <property type="entry name" value="MFS general substrate transporter like domains"/>
    <property type="match status" value="1"/>
</dbReference>
<dbReference type="Proteomes" id="UP001519332">
    <property type="component" value="Unassembled WGS sequence"/>
</dbReference>
<feature type="domain" description="Major facilitator superfamily (MFS) profile" evidence="9">
    <location>
        <begin position="248"/>
        <end position="434"/>
    </location>
</feature>
<dbReference type="Pfam" id="PF05977">
    <property type="entry name" value="MFS_3"/>
    <property type="match status" value="1"/>
</dbReference>
<feature type="transmembrane region" description="Helical" evidence="8">
    <location>
        <begin position="405"/>
        <end position="425"/>
    </location>
</feature>
<evidence type="ECO:0000256" key="3">
    <source>
        <dbReference type="ARBA" id="ARBA00022475"/>
    </source>
</evidence>
<evidence type="ECO:0000256" key="7">
    <source>
        <dbReference type="SAM" id="MobiDB-lite"/>
    </source>
</evidence>
<evidence type="ECO:0000256" key="6">
    <source>
        <dbReference type="ARBA" id="ARBA00023136"/>
    </source>
</evidence>
<feature type="transmembrane region" description="Helical" evidence="8">
    <location>
        <begin position="315"/>
        <end position="333"/>
    </location>
</feature>
<evidence type="ECO:0000256" key="2">
    <source>
        <dbReference type="ARBA" id="ARBA00022448"/>
    </source>
</evidence>
<feature type="transmembrane region" description="Helical" evidence="8">
    <location>
        <begin position="129"/>
        <end position="147"/>
    </location>
</feature>
<comment type="caution">
    <text evidence="10">The sequence shown here is derived from an EMBL/GenBank/DDBJ whole genome shotgun (WGS) entry which is preliminary data.</text>
</comment>
<gene>
    <name evidence="10" type="ORF">JOF56_001554</name>
</gene>
<feature type="transmembrane region" description="Helical" evidence="8">
    <location>
        <begin position="373"/>
        <end position="393"/>
    </location>
</feature>
<evidence type="ECO:0000256" key="8">
    <source>
        <dbReference type="SAM" id="Phobius"/>
    </source>
</evidence>
<sequence>MLTEAGGTRGKTTTVDSDLPPPPTPPKQGTFSSLRIRNYRLFFSGQVISNVGTWMNRIAQDWLVFTLTGNNPVALGIAAALQFAPTLFLSLYAGVLADRLDKRKLLIVVQTAMAGCAVTLGVLDVTGTVQLWHVYALCFIFGCFVAIETPVRQSFVGEMVGIGQLTNAVALNSSSFNLARVVGPAVAGVLIIWVGTGMVFLINAATTAAVITGLFMMRPSELQRGPRVPRAKGQLREGLRYVKGRTDLVVVLTLVFCVSTFGITFFTTLAIMAANVFHKEADGYGLLSTMLAVGTLAGALLAARRSFNGKPRMRMLFGSALLFGVLEIGAGLMPTYLSFALALIPVGLAVMTFMTTANTTVQLSVSQEMRGRVMGLYMLLFLGGNPIAGPMTGWLANEFGGRSPLIVGGATAILAAVILGIVLRWRTKVENAAV</sequence>
<dbReference type="PROSITE" id="PS50850">
    <property type="entry name" value="MFS"/>
    <property type="match status" value="1"/>
</dbReference>
<feature type="transmembrane region" description="Helical" evidence="8">
    <location>
        <begin position="73"/>
        <end position="93"/>
    </location>
</feature>